<protein>
    <submittedName>
        <fullName evidence="1">Uncharacterized protein</fullName>
    </submittedName>
</protein>
<name>H6QZC0_NOCCG</name>
<dbReference type="STRING" id="1127134.NOCYR_3314"/>
<gene>
    <name evidence="1" type="ordered locus">NOCYR_3314</name>
</gene>
<reference evidence="1 2" key="1">
    <citation type="journal article" date="2012" name="J. Bacteriol.">
        <title>Genome sequence of the human- and animal-pathogenic strain Nocardia cyriacigeorgica GUH-2.</title>
        <authorList>
            <person name="Zoropogui A."/>
            <person name="Pujic P."/>
            <person name="Normand P."/>
            <person name="Barbe V."/>
            <person name="Beaman B."/>
            <person name="Beaman L."/>
            <person name="Boiron P."/>
            <person name="Colinon C."/>
            <person name="Deredjian A."/>
            <person name="Graindorge A."/>
            <person name="Mangenot S."/>
            <person name="Nazaret S."/>
            <person name="Neto M."/>
            <person name="Petit S."/>
            <person name="Roche D."/>
            <person name="Vallenet D."/>
            <person name="Rodriguez-Nava V."/>
            <person name="Richard Y."/>
            <person name="Cournoyer B."/>
            <person name="Blaha D."/>
        </authorList>
    </citation>
    <scope>NUCLEOTIDE SEQUENCE [LARGE SCALE GENOMIC DNA]</scope>
    <source>
        <strain evidence="1 2">GUH-2</strain>
    </source>
</reference>
<organism evidence="1 2">
    <name type="scientific">Nocardia cyriacigeorgica (strain GUH-2)</name>
    <dbReference type="NCBI Taxonomy" id="1127134"/>
    <lineage>
        <taxon>Bacteria</taxon>
        <taxon>Bacillati</taxon>
        <taxon>Actinomycetota</taxon>
        <taxon>Actinomycetes</taxon>
        <taxon>Mycobacteriales</taxon>
        <taxon>Nocardiaceae</taxon>
        <taxon>Nocardia</taxon>
    </lineage>
</organism>
<evidence type="ECO:0000313" key="1">
    <source>
        <dbReference type="EMBL" id="CCF64079.1"/>
    </source>
</evidence>
<evidence type="ECO:0000313" key="2">
    <source>
        <dbReference type="Proteomes" id="UP000008190"/>
    </source>
</evidence>
<sequence>MRPSPWVDRISYRWVFAVRQAALVNETSTVASRAAASLSSSVNVGTCSPDSSREIAA</sequence>
<dbReference type="EMBL" id="FO082843">
    <property type="protein sequence ID" value="CCF64079.1"/>
    <property type="molecule type" value="Genomic_DNA"/>
</dbReference>
<dbReference type="AlphaFoldDB" id="H6QZC0"/>
<proteinExistence type="predicted"/>
<dbReference type="KEGG" id="ncy:NOCYR_3314"/>
<accession>H6QZC0</accession>
<dbReference type="HOGENOM" id="CLU_2992164_0_0_11"/>
<keyword evidence="2" id="KW-1185">Reference proteome</keyword>
<dbReference type="Proteomes" id="UP000008190">
    <property type="component" value="Chromosome"/>
</dbReference>